<comment type="caution">
    <text evidence="1">The sequence shown here is derived from an EMBL/GenBank/DDBJ whole genome shotgun (WGS) entry which is preliminary data.</text>
</comment>
<protein>
    <submittedName>
        <fullName evidence="1">Uncharacterized protein</fullName>
    </submittedName>
</protein>
<proteinExistence type="predicted"/>
<sequence length="98" mass="10628">MASSVWLRNCFSFSGHKPSSPTIAGCTISLKLLLSMLFFTSSCKKYCSPFSLILFSSQKLKKQCAEAVTSLFSSQLPVVMHSGAINPKVPISLSLSFT</sequence>
<name>A0AAP0LUY6_9ROSI</name>
<evidence type="ECO:0000313" key="2">
    <source>
        <dbReference type="Proteomes" id="UP001428341"/>
    </source>
</evidence>
<accession>A0AAP0LUY6</accession>
<dbReference type="Proteomes" id="UP001428341">
    <property type="component" value="Unassembled WGS sequence"/>
</dbReference>
<reference evidence="1 2" key="1">
    <citation type="submission" date="2024-05" db="EMBL/GenBank/DDBJ databases">
        <title>Haplotype-resolved chromosome-level genome assembly of Huyou (Citrus changshanensis).</title>
        <authorList>
            <person name="Miao C."/>
            <person name="Chen W."/>
            <person name="Wu Y."/>
            <person name="Wang L."/>
            <person name="Zhao S."/>
            <person name="Grierson D."/>
            <person name="Xu C."/>
            <person name="Chen K."/>
        </authorList>
    </citation>
    <scope>NUCLEOTIDE SEQUENCE [LARGE SCALE GENOMIC DNA]</scope>
    <source>
        <strain evidence="1">01-14</strain>
        <tissue evidence="1">Leaf</tissue>
    </source>
</reference>
<dbReference type="AlphaFoldDB" id="A0AAP0LUY6"/>
<organism evidence="1 2">
    <name type="scientific">Citrus x changshan-huyou</name>
    <dbReference type="NCBI Taxonomy" id="2935761"/>
    <lineage>
        <taxon>Eukaryota</taxon>
        <taxon>Viridiplantae</taxon>
        <taxon>Streptophyta</taxon>
        <taxon>Embryophyta</taxon>
        <taxon>Tracheophyta</taxon>
        <taxon>Spermatophyta</taxon>
        <taxon>Magnoliopsida</taxon>
        <taxon>eudicotyledons</taxon>
        <taxon>Gunneridae</taxon>
        <taxon>Pentapetalae</taxon>
        <taxon>rosids</taxon>
        <taxon>malvids</taxon>
        <taxon>Sapindales</taxon>
        <taxon>Rutaceae</taxon>
        <taxon>Aurantioideae</taxon>
        <taxon>Citrus</taxon>
    </lineage>
</organism>
<evidence type="ECO:0000313" key="1">
    <source>
        <dbReference type="EMBL" id="KAK9187136.1"/>
    </source>
</evidence>
<dbReference type="EMBL" id="JBCGBO010000007">
    <property type="protein sequence ID" value="KAK9187136.1"/>
    <property type="molecule type" value="Genomic_DNA"/>
</dbReference>
<keyword evidence="2" id="KW-1185">Reference proteome</keyword>
<gene>
    <name evidence="1" type="ORF">WN944_018527</name>
</gene>